<comment type="caution">
    <text evidence="2">The sequence shown here is derived from an EMBL/GenBank/DDBJ whole genome shotgun (WGS) entry which is preliminary data.</text>
</comment>
<dbReference type="EMBL" id="MU802117">
    <property type="protein sequence ID" value="KAJ3981378.1"/>
    <property type="molecule type" value="Genomic_DNA"/>
</dbReference>
<feature type="chain" id="PRO_5041428498" evidence="1">
    <location>
        <begin position="30"/>
        <end position="144"/>
    </location>
</feature>
<reference evidence="2" key="1">
    <citation type="submission" date="2022-08" db="EMBL/GenBank/DDBJ databases">
        <authorList>
            <consortium name="DOE Joint Genome Institute"/>
            <person name="Min B."/>
            <person name="Riley R."/>
            <person name="Sierra-Patev S."/>
            <person name="Naranjo-Ortiz M."/>
            <person name="Looney B."/>
            <person name="Konkel Z."/>
            <person name="Slot J.C."/>
            <person name="Sakamoto Y."/>
            <person name="Steenwyk J.L."/>
            <person name="Rokas A."/>
            <person name="Carro J."/>
            <person name="Camarero S."/>
            <person name="Ferreira P."/>
            <person name="Molpeceres G."/>
            <person name="Ruiz-Duenas F.J."/>
            <person name="Serrano A."/>
            <person name="Henrissat B."/>
            <person name="Drula E."/>
            <person name="Hughes K.W."/>
            <person name="Mata J.L."/>
            <person name="Ishikawa N.K."/>
            <person name="Vargas-Isla R."/>
            <person name="Ushijima S."/>
            <person name="Smith C.A."/>
            <person name="Ahrendt S."/>
            <person name="Andreopoulos W."/>
            <person name="He G."/>
            <person name="Labutti K."/>
            <person name="Lipzen A."/>
            <person name="Ng V."/>
            <person name="Sandor L."/>
            <person name="Barry K."/>
            <person name="Martinez A.T."/>
            <person name="Xiao Y."/>
            <person name="Gibbons J.G."/>
            <person name="Terashima K."/>
            <person name="Hibbett D.S."/>
            <person name="Grigoriev I.V."/>
        </authorList>
    </citation>
    <scope>NUCLEOTIDE SEQUENCE</scope>
    <source>
        <strain evidence="2">TFB7829</strain>
    </source>
</reference>
<evidence type="ECO:0000313" key="2">
    <source>
        <dbReference type="EMBL" id="KAJ3981378.1"/>
    </source>
</evidence>
<protein>
    <submittedName>
        <fullName evidence="2">Uncharacterized protein</fullName>
    </submittedName>
</protein>
<keyword evidence="1" id="KW-0732">Signal</keyword>
<sequence>MRLRPSITSHCILSAYLLSAALLSTVVVANPIPISESSQTTDARDVRIRLAWRNPGEEKFRSVSRKFTATDRFSLFMTEKSFSIGFEIQDSTNAKHTEIIQVNLPRMPSGRIIDAALKDLGASNEHLIAHFIDQCIAEEEGGRV</sequence>
<evidence type="ECO:0000313" key="3">
    <source>
        <dbReference type="Proteomes" id="UP001163850"/>
    </source>
</evidence>
<dbReference type="Proteomes" id="UP001163850">
    <property type="component" value="Unassembled WGS sequence"/>
</dbReference>
<evidence type="ECO:0000256" key="1">
    <source>
        <dbReference type="SAM" id="SignalP"/>
    </source>
</evidence>
<organism evidence="2 3">
    <name type="scientific">Lentinula detonsa</name>
    <dbReference type="NCBI Taxonomy" id="2804962"/>
    <lineage>
        <taxon>Eukaryota</taxon>
        <taxon>Fungi</taxon>
        <taxon>Dikarya</taxon>
        <taxon>Basidiomycota</taxon>
        <taxon>Agaricomycotina</taxon>
        <taxon>Agaricomycetes</taxon>
        <taxon>Agaricomycetidae</taxon>
        <taxon>Agaricales</taxon>
        <taxon>Marasmiineae</taxon>
        <taxon>Omphalotaceae</taxon>
        <taxon>Lentinula</taxon>
    </lineage>
</organism>
<proteinExistence type="predicted"/>
<dbReference type="AlphaFoldDB" id="A0AA38PT33"/>
<feature type="signal peptide" evidence="1">
    <location>
        <begin position="1"/>
        <end position="29"/>
    </location>
</feature>
<gene>
    <name evidence="2" type="ORF">F5890DRAFT_1535896</name>
</gene>
<name>A0AA38PT33_9AGAR</name>
<accession>A0AA38PT33</accession>